<name>A0AAW0QCW0_9PEZI</name>
<dbReference type="AlphaFoldDB" id="A0AAW0QCW0"/>
<comment type="caution">
    <text evidence="1">The sequence shown here is derived from an EMBL/GenBank/DDBJ whole genome shotgun (WGS) entry which is preliminary data.</text>
</comment>
<organism evidence="1 2">
    <name type="scientific">Apiospora kogelbergensis</name>
    <dbReference type="NCBI Taxonomy" id="1337665"/>
    <lineage>
        <taxon>Eukaryota</taxon>
        <taxon>Fungi</taxon>
        <taxon>Dikarya</taxon>
        <taxon>Ascomycota</taxon>
        <taxon>Pezizomycotina</taxon>
        <taxon>Sordariomycetes</taxon>
        <taxon>Xylariomycetidae</taxon>
        <taxon>Amphisphaeriales</taxon>
        <taxon>Apiosporaceae</taxon>
        <taxon>Apiospora</taxon>
    </lineage>
</organism>
<gene>
    <name evidence="1" type="ORF">PG999_010864</name>
</gene>
<dbReference type="EMBL" id="JAQQWP010000009">
    <property type="protein sequence ID" value="KAK8100490.1"/>
    <property type="molecule type" value="Genomic_DNA"/>
</dbReference>
<evidence type="ECO:0000313" key="1">
    <source>
        <dbReference type="EMBL" id="KAK8100490.1"/>
    </source>
</evidence>
<dbReference type="Proteomes" id="UP001392437">
    <property type="component" value="Unassembled WGS sequence"/>
</dbReference>
<evidence type="ECO:0000313" key="2">
    <source>
        <dbReference type="Proteomes" id="UP001392437"/>
    </source>
</evidence>
<proteinExistence type="predicted"/>
<protein>
    <submittedName>
        <fullName evidence="1">Uncharacterized protein</fullName>
    </submittedName>
</protein>
<sequence length="229" mass="26029">MLLQNILIAFNTRYITHDEDQRSRVLVDDDVYWCFEYDGKIVQKVFGRLRDRLVDAMDGCPDVLWERQLDNVVARSFILEFSPNFDMYKETCLTKVFGFLQKLGQHSHHMISDAFGQDEAQVVSCLQDLVNILSELADWGLMDAAILDDAEESLRAHVYSTCFCVPTYSIVYSGVPCYSGYDTAWDQFLMLKTNLESTGAEGYTRGPTSTFRVTCAIGHIGCCDVIDHP</sequence>
<keyword evidence="2" id="KW-1185">Reference proteome</keyword>
<reference evidence="1 2" key="1">
    <citation type="submission" date="2023-01" db="EMBL/GenBank/DDBJ databases">
        <title>Analysis of 21 Apiospora genomes using comparative genomics revels a genus with tremendous synthesis potential of carbohydrate active enzymes and secondary metabolites.</title>
        <authorList>
            <person name="Sorensen T."/>
        </authorList>
    </citation>
    <scope>NUCLEOTIDE SEQUENCE [LARGE SCALE GENOMIC DNA]</scope>
    <source>
        <strain evidence="1 2">CBS 117206</strain>
    </source>
</reference>
<accession>A0AAW0QCW0</accession>